<dbReference type="PANTHER" id="PTHR31672:SF2">
    <property type="entry name" value="F-BOX DOMAIN-CONTAINING PROTEIN"/>
    <property type="match status" value="1"/>
</dbReference>
<dbReference type="InterPro" id="IPR001810">
    <property type="entry name" value="F-box_dom"/>
</dbReference>
<dbReference type="InterPro" id="IPR036047">
    <property type="entry name" value="F-box-like_dom_sf"/>
</dbReference>
<dbReference type="CDD" id="cd09917">
    <property type="entry name" value="F-box_SF"/>
    <property type="match status" value="1"/>
</dbReference>
<dbReference type="Gene3D" id="2.120.10.80">
    <property type="entry name" value="Kelch-type beta propeller"/>
    <property type="match status" value="1"/>
</dbReference>
<reference evidence="2" key="1">
    <citation type="submission" date="2020-06" db="EMBL/GenBank/DDBJ databases">
        <title>WGS assembly of Ceratodon purpureus strain R40.</title>
        <authorList>
            <person name="Carey S.B."/>
            <person name="Jenkins J."/>
            <person name="Shu S."/>
            <person name="Lovell J.T."/>
            <person name="Sreedasyam A."/>
            <person name="Maumus F."/>
            <person name="Tiley G.P."/>
            <person name="Fernandez-Pozo N."/>
            <person name="Barry K."/>
            <person name="Chen C."/>
            <person name="Wang M."/>
            <person name="Lipzen A."/>
            <person name="Daum C."/>
            <person name="Saski C.A."/>
            <person name="Payton A.C."/>
            <person name="Mcbreen J.C."/>
            <person name="Conrad R.E."/>
            <person name="Kollar L.M."/>
            <person name="Olsson S."/>
            <person name="Huttunen S."/>
            <person name="Landis J.B."/>
            <person name="Wickett N.J."/>
            <person name="Johnson M.G."/>
            <person name="Rensing S.A."/>
            <person name="Grimwood J."/>
            <person name="Schmutz J."/>
            <person name="Mcdaniel S.F."/>
        </authorList>
    </citation>
    <scope>NUCLEOTIDE SEQUENCE</scope>
    <source>
        <strain evidence="2">R40</strain>
    </source>
</reference>
<dbReference type="Proteomes" id="UP000822688">
    <property type="component" value="Chromosome 2"/>
</dbReference>
<dbReference type="InterPro" id="IPR015915">
    <property type="entry name" value="Kelch-typ_b-propeller"/>
</dbReference>
<dbReference type="InterPro" id="IPR050796">
    <property type="entry name" value="SCF_F-box_component"/>
</dbReference>
<feature type="domain" description="F-box" evidence="1">
    <location>
        <begin position="22"/>
        <end position="71"/>
    </location>
</feature>
<organism evidence="2 3">
    <name type="scientific">Ceratodon purpureus</name>
    <name type="common">Fire moss</name>
    <name type="synonym">Dicranum purpureum</name>
    <dbReference type="NCBI Taxonomy" id="3225"/>
    <lineage>
        <taxon>Eukaryota</taxon>
        <taxon>Viridiplantae</taxon>
        <taxon>Streptophyta</taxon>
        <taxon>Embryophyta</taxon>
        <taxon>Bryophyta</taxon>
        <taxon>Bryophytina</taxon>
        <taxon>Bryopsida</taxon>
        <taxon>Dicranidae</taxon>
        <taxon>Pseudoditrichales</taxon>
        <taxon>Ditrichaceae</taxon>
        <taxon>Ceratodon</taxon>
    </lineage>
</organism>
<dbReference type="PROSITE" id="PS50181">
    <property type="entry name" value="FBOX"/>
    <property type="match status" value="1"/>
</dbReference>
<comment type="caution">
    <text evidence="2">The sequence shown here is derived from an EMBL/GenBank/DDBJ whole genome shotgun (WGS) entry which is preliminary data.</text>
</comment>
<name>A0A8T0ISU9_CERPU</name>
<gene>
    <name evidence="2" type="ORF">KC19_2G071700</name>
</gene>
<dbReference type="PANTHER" id="PTHR31672">
    <property type="entry name" value="BNACNNG10540D PROTEIN"/>
    <property type="match status" value="1"/>
</dbReference>
<dbReference type="SUPFAM" id="SSF81383">
    <property type="entry name" value="F-box domain"/>
    <property type="match status" value="1"/>
</dbReference>
<accession>A0A8T0ISU9</accession>
<evidence type="ECO:0000313" key="2">
    <source>
        <dbReference type="EMBL" id="KAG0586197.1"/>
    </source>
</evidence>
<evidence type="ECO:0000313" key="3">
    <source>
        <dbReference type="Proteomes" id="UP000822688"/>
    </source>
</evidence>
<evidence type="ECO:0000259" key="1">
    <source>
        <dbReference type="PROSITE" id="PS50181"/>
    </source>
</evidence>
<dbReference type="SMART" id="SM00256">
    <property type="entry name" value="FBOX"/>
    <property type="match status" value="1"/>
</dbReference>
<protein>
    <recommendedName>
        <fullName evidence="1">F-box domain-containing protein</fullName>
    </recommendedName>
</protein>
<sequence length="479" mass="53799">MERANDIEGSLVDQPGRLTTTFDNWSSLPPEVQELILAFLPLDQLFQVGLICKNFLNVTKRRSFHQARARLRPRECCLSPLVFYAERDTWHLRGFDYENRVWRKLPPFKSPIPALDPDEFNNFLVAGDKGLFCMNVGKASEGEKLYVYNPLSGEAFELPALELSRHPVVISLRVTLAKKNDDMVASSFVVIVIGGVGIGTGSLSRKTDVYDSVKGRWEAGEDVPGAEFSLNDYQTGVYCERSGLLLCVGFMVDGRKGILAFDVEKRKWREDWICPFHDPVGDNAVMVHFAIAQLVECSGMIYLFSEQMVKTTVTHCIDRLELDSGSEGFTWTRVLTRDIQRNWGLRVYPEMQGNWALLVYQEYTCVPVGEDRLCIFNTIEKSGVVFDVTGNEGVASEPFGMVHPPDLGDGVMLRSLNPVGYAFEAGFARVIVEVEEGRAECLQLGHEQAEQQSINLGDCSHGILRVFLHMLSSAYRKSI</sequence>
<dbReference type="EMBL" id="CM026422">
    <property type="protein sequence ID" value="KAG0586197.1"/>
    <property type="molecule type" value="Genomic_DNA"/>
</dbReference>
<dbReference type="AlphaFoldDB" id="A0A8T0ISU9"/>
<dbReference type="Pfam" id="PF00646">
    <property type="entry name" value="F-box"/>
    <property type="match status" value="1"/>
</dbReference>
<keyword evidence="3" id="KW-1185">Reference proteome</keyword>
<proteinExistence type="predicted"/>
<dbReference type="SUPFAM" id="SSF117281">
    <property type="entry name" value="Kelch motif"/>
    <property type="match status" value="1"/>
</dbReference>